<keyword evidence="1" id="KW-0863">Zinc-finger</keyword>
<feature type="compositionally biased region" description="Polar residues" evidence="2">
    <location>
        <begin position="284"/>
        <end position="304"/>
    </location>
</feature>
<keyword evidence="1" id="KW-0479">Metal-binding</keyword>
<dbReference type="InterPro" id="IPR001878">
    <property type="entry name" value="Znf_CCHC"/>
</dbReference>
<feature type="region of interest" description="Disordered" evidence="2">
    <location>
        <begin position="271"/>
        <end position="309"/>
    </location>
</feature>
<dbReference type="Pfam" id="PF14223">
    <property type="entry name" value="Retrotran_gag_2"/>
    <property type="match status" value="1"/>
</dbReference>
<organism evidence="4 5">
    <name type="scientific">Camelina sativa</name>
    <name type="common">False flax</name>
    <name type="synonym">Myagrum sativum</name>
    <dbReference type="NCBI Taxonomy" id="90675"/>
    <lineage>
        <taxon>Eukaryota</taxon>
        <taxon>Viridiplantae</taxon>
        <taxon>Streptophyta</taxon>
        <taxon>Embryophyta</taxon>
        <taxon>Tracheophyta</taxon>
        <taxon>Spermatophyta</taxon>
        <taxon>Magnoliopsida</taxon>
        <taxon>eudicotyledons</taxon>
        <taxon>Gunneridae</taxon>
        <taxon>Pentapetalae</taxon>
        <taxon>rosids</taxon>
        <taxon>malvids</taxon>
        <taxon>Brassicales</taxon>
        <taxon>Brassicaceae</taxon>
        <taxon>Camelineae</taxon>
        <taxon>Camelina</taxon>
    </lineage>
</organism>
<dbReference type="RefSeq" id="XP_010501665.1">
    <property type="nucleotide sequence ID" value="XM_010503363.1"/>
</dbReference>
<evidence type="ECO:0000259" key="3">
    <source>
        <dbReference type="PROSITE" id="PS50158"/>
    </source>
</evidence>
<proteinExistence type="predicted"/>
<feature type="domain" description="CCHC-type" evidence="3">
    <location>
        <begin position="313"/>
        <end position="329"/>
    </location>
</feature>
<dbReference type="InterPro" id="IPR036875">
    <property type="entry name" value="Znf_CCHC_sf"/>
</dbReference>
<keyword evidence="1" id="KW-0862">Zinc</keyword>
<reference evidence="4" key="1">
    <citation type="journal article" date="2014" name="Nat. Commun.">
        <title>The emerging biofuel crop Camelina sativa retains a highly undifferentiated hexaploid genome structure.</title>
        <authorList>
            <person name="Kagale S."/>
            <person name="Koh C."/>
            <person name="Nixon J."/>
            <person name="Bollina V."/>
            <person name="Clarke W.E."/>
            <person name="Tuteja R."/>
            <person name="Spillane C."/>
            <person name="Robinson S.J."/>
            <person name="Links M.G."/>
            <person name="Clarke C."/>
            <person name="Higgins E.E."/>
            <person name="Huebert T."/>
            <person name="Sharpe A.G."/>
            <person name="Parkin I.A."/>
        </authorList>
    </citation>
    <scope>NUCLEOTIDE SEQUENCE [LARGE SCALE GENOMIC DNA]</scope>
    <source>
        <strain evidence="4">cv. DH55</strain>
    </source>
</reference>
<reference evidence="5" key="2">
    <citation type="submission" date="2025-08" db="UniProtKB">
        <authorList>
            <consortium name="RefSeq"/>
        </authorList>
    </citation>
    <scope>IDENTIFICATION</scope>
    <source>
        <tissue evidence="5">Leaf</tissue>
    </source>
</reference>
<dbReference type="Proteomes" id="UP000694864">
    <property type="component" value="Chromosome 3"/>
</dbReference>
<accession>A0ABM0YIZ6</accession>
<protein>
    <submittedName>
        <fullName evidence="5">Uncharacterized protein LOC104778960</fullName>
    </submittedName>
</protein>
<dbReference type="PANTHER" id="PTHR47481:SF22">
    <property type="entry name" value="RETROTRANSPOSON GAG DOMAIN-CONTAINING PROTEIN"/>
    <property type="match status" value="1"/>
</dbReference>
<evidence type="ECO:0000313" key="5">
    <source>
        <dbReference type="RefSeq" id="XP_010501665.1"/>
    </source>
</evidence>
<keyword evidence="4" id="KW-1185">Reference proteome</keyword>
<evidence type="ECO:0000256" key="2">
    <source>
        <dbReference type="SAM" id="MobiDB-lite"/>
    </source>
</evidence>
<gene>
    <name evidence="5" type="primary">LOC104778960</name>
</gene>
<dbReference type="PROSITE" id="PS50158">
    <property type="entry name" value="ZF_CCHC"/>
    <property type="match status" value="1"/>
</dbReference>
<dbReference type="GeneID" id="104778960"/>
<sequence>MSSSNTSSQSPEVAASTEVVPLANTSLLNINMANVTKLTASNYLMWSRQVQALLDGYDLVSFLDVACVKQDPTITKDGVTSPNPALTVWNRQDKLIYNALLGAISTYVQPLLSRASTTAEIWATLGGPVGKSAVSVPRLDRLGTIPHCGVSAPSDGLRGHRTVRGCYSHVRQLKQKLDGWKKGSRTIAEYFQGLIVKFDQLALLGKPETHEDQLEYILGGLPDDYKPIVDQTEARDTPPTLSELHEKLLNHEVKLLASASNVPAFPISANYTTNRSRPFKTNHQRSPNNQPTWSNQSHTGPTNQRSRRPYLGRCQICGTQGHSAKHCPQFRPPYSQPPFLPTPSNGWMPRANLAHATSSTPWIMDSGSTHHITSDIANLSLHQQYNGCDEVLIGDGSVATQFVFCCNP</sequence>
<evidence type="ECO:0000256" key="1">
    <source>
        <dbReference type="PROSITE-ProRule" id="PRU00047"/>
    </source>
</evidence>
<dbReference type="SUPFAM" id="SSF57756">
    <property type="entry name" value="Retrovirus zinc finger-like domains"/>
    <property type="match status" value="1"/>
</dbReference>
<evidence type="ECO:0000313" key="4">
    <source>
        <dbReference type="Proteomes" id="UP000694864"/>
    </source>
</evidence>
<name>A0ABM0YIZ6_CAMSA</name>
<dbReference type="PANTHER" id="PTHR47481">
    <property type="match status" value="1"/>
</dbReference>